<keyword evidence="3" id="KW-1185">Reference proteome</keyword>
<feature type="compositionally biased region" description="Polar residues" evidence="1">
    <location>
        <begin position="86"/>
        <end position="95"/>
    </location>
</feature>
<sequence length="106" mass="12066">LKGSDNEPHKISSVLMHIPLNHCEGVFSTTQSLYSNMRIFPTRFPMISFKYCRYNSSYASTSLRLACILEVRRRIVFEKSPVLRSLSRSSNSAPIPSNRRAELSLA</sequence>
<name>A0AAN5CRB9_9BILA</name>
<protein>
    <submittedName>
        <fullName evidence="2">Uncharacterized protein</fullName>
    </submittedName>
</protein>
<dbReference type="EMBL" id="BTRK01000004">
    <property type="protein sequence ID" value="GMR49296.1"/>
    <property type="molecule type" value="Genomic_DNA"/>
</dbReference>
<comment type="caution">
    <text evidence="2">The sequence shown here is derived from an EMBL/GenBank/DDBJ whole genome shotgun (WGS) entry which is preliminary data.</text>
</comment>
<evidence type="ECO:0000313" key="2">
    <source>
        <dbReference type="EMBL" id="GMR49296.1"/>
    </source>
</evidence>
<evidence type="ECO:0000313" key="3">
    <source>
        <dbReference type="Proteomes" id="UP001328107"/>
    </source>
</evidence>
<gene>
    <name evidence="2" type="ORF">PMAYCL1PPCAC_19491</name>
</gene>
<dbReference type="Proteomes" id="UP001328107">
    <property type="component" value="Unassembled WGS sequence"/>
</dbReference>
<accession>A0AAN5CRB9</accession>
<proteinExistence type="predicted"/>
<evidence type="ECO:0000256" key="1">
    <source>
        <dbReference type="SAM" id="MobiDB-lite"/>
    </source>
</evidence>
<feature type="non-terminal residue" evidence="2">
    <location>
        <position position="1"/>
    </location>
</feature>
<feature type="region of interest" description="Disordered" evidence="1">
    <location>
        <begin position="84"/>
        <end position="106"/>
    </location>
</feature>
<dbReference type="AlphaFoldDB" id="A0AAN5CRB9"/>
<organism evidence="2 3">
    <name type="scientific">Pristionchus mayeri</name>
    <dbReference type="NCBI Taxonomy" id="1317129"/>
    <lineage>
        <taxon>Eukaryota</taxon>
        <taxon>Metazoa</taxon>
        <taxon>Ecdysozoa</taxon>
        <taxon>Nematoda</taxon>
        <taxon>Chromadorea</taxon>
        <taxon>Rhabditida</taxon>
        <taxon>Rhabditina</taxon>
        <taxon>Diplogasteromorpha</taxon>
        <taxon>Diplogasteroidea</taxon>
        <taxon>Neodiplogasteridae</taxon>
        <taxon>Pristionchus</taxon>
    </lineage>
</organism>
<reference evidence="3" key="1">
    <citation type="submission" date="2022-10" db="EMBL/GenBank/DDBJ databases">
        <title>Genome assembly of Pristionchus species.</title>
        <authorList>
            <person name="Yoshida K."/>
            <person name="Sommer R.J."/>
        </authorList>
    </citation>
    <scope>NUCLEOTIDE SEQUENCE [LARGE SCALE GENOMIC DNA]</scope>
    <source>
        <strain evidence="3">RS5460</strain>
    </source>
</reference>